<dbReference type="AlphaFoldDB" id="A0A7U1E1B0"/>
<accession>A0A7U1E1B0</accession>
<proteinExistence type="predicted"/>
<organism evidence="2">
    <name type="scientific">Escherichia coli</name>
    <dbReference type="NCBI Taxonomy" id="562"/>
    <lineage>
        <taxon>Bacteria</taxon>
        <taxon>Pseudomonadati</taxon>
        <taxon>Pseudomonadota</taxon>
        <taxon>Gammaproteobacteria</taxon>
        <taxon>Enterobacterales</taxon>
        <taxon>Enterobacteriaceae</taxon>
        <taxon>Escherichia</taxon>
    </lineage>
</organism>
<protein>
    <submittedName>
        <fullName evidence="2">Uncharacterized protein</fullName>
    </submittedName>
</protein>
<keyword evidence="1" id="KW-0472">Membrane</keyword>
<reference evidence="2" key="1">
    <citation type="journal article" date="2021" name="Sci. Rep.">
        <title>Antibiotic resistance plasmid composition and architecture in Escherichia coli isolates from meat.</title>
        <authorList>
            <person name="Darphorn T.S."/>
            <person name="Bel K."/>
            <person name="Koenders-van Sint Anneland B.B."/>
            <person name="Brul S."/>
            <person name="Ter Kuile B.H."/>
        </authorList>
    </citation>
    <scope>NUCLEOTIDE SEQUENCE</scope>
    <source>
        <strain evidence="2">ESBL3171</strain>
    </source>
</reference>
<keyword evidence="1" id="KW-1133">Transmembrane helix</keyword>
<keyword evidence="2" id="KW-0614">Plasmid</keyword>
<name>A0A7U1E1B0_ECOLX</name>
<sequence>MKHCFVCFLFKIIAPDARNQKISFVALLIIIMLIAAVCLN</sequence>
<keyword evidence="1" id="KW-0812">Transmembrane</keyword>
<feature type="transmembrane region" description="Helical" evidence="1">
    <location>
        <begin position="22"/>
        <end position="39"/>
    </location>
</feature>
<evidence type="ECO:0000256" key="1">
    <source>
        <dbReference type="SAM" id="Phobius"/>
    </source>
</evidence>
<evidence type="ECO:0000313" key="2">
    <source>
        <dbReference type="EMBL" id="QQZ47004.1"/>
    </source>
</evidence>
<geneLocation type="plasmid" evidence="2">
    <name>pESBL3171-IncF</name>
</geneLocation>
<dbReference type="EMBL" id="MW390526">
    <property type="protein sequence ID" value="QQZ47004.1"/>
    <property type="molecule type" value="Genomic_DNA"/>
</dbReference>